<evidence type="ECO:0000256" key="5">
    <source>
        <dbReference type="SAM" id="MobiDB-lite"/>
    </source>
</evidence>
<dbReference type="PROSITE" id="PS00344">
    <property type="entry name" value="GATA_ZN_FINGER_1"/>
    <property type="match status" value="1"/>
</dbReference>
<proteinExistence type="predicted"/>
<dbReference type="OrthoDB" id="2162994at2759"/>
<organism evidence="7 8">
    <name type="scientific">Wickerhamomyces pijperi</name>
    <name type="common">Yeast</name>
    <name type="synonym">Pichia pijperi</name>
    <dbReference type="NCBI Taxonomy" id="599730"/>
    <lineage>
        <taxon>Eukaryota</taxon>
        <taxon>Fungi</taxon>
        <taxon>Dikarya</taxon>
        <taxon>Ascomycota</taxon>
        <taxon>Saccharomycotina</taxon>
        <taxon>Saccharomycetes</taxon>
        <taxon>Phaffomycetales</taxon>
        <taxon>Wickerhamomycetaceae</taxon>
        <taxon>Wickerhamomyces</taxon>
    </lineage>
</organism>
<dbReference type="InterPro" id="IPR000679">
    <property type="entry name" value="Znf_GATA"/>
</dbReference>
<dbReference type="PANTHER" id="PTHR45658:SF18">
    <property type="entry name" value="PROTEIN GAT2"/>
    <property type="match status" value="1"/>
</dbReference>
<evidence type="ECO:0000256" key="1">
    <source>
        <dbReference type="ARBA" id="ARBA00022723"/>
    </source>
</evidence>
<dbReference type="SUPFAM" id="SSF57716">
    <property type="entry name" value="Glucocorticoid receptor-like (DNA-binding domain)"/>
    <property type="match status" value="1"/>
</dbReference>
<evidence type="ECO:0000259" key="6">
    <source>
        <dbReference type="PROSITE" id="PS50114"/>
    </source>
</evidence>
<feature type="compositionally biased region" description="Polar residues" evidence="5">
    <location>
        <begin position="339"/>
        <end position="353"/>
    </location>
</feature>
<dbReference type="InterPro" id="IPR013088">
    <property type="entry name" value="Znf_NHR/GATA"/>
</dbReference>
<dbReference type="PANTHER" id="PTHR45658">
    <property type="entry name" value="GATA TRANSCRIPTION FACTOR"/>
    <property type="match status" value="1"/>
</dbReference>
<feature type="compositionally biased region" description="Polar residues" evidence="5">
    <location>
        <begin position="39"/>
        <end position="51"/>
    </location>
</feature>
<dbReference type="GO" id="GO:0008270">
    <property type="term" value="F:zinc ion binding"/>
    <property type="evidence" value="ECO:0007669"/>
    <property type="project" value="UniProtKB-KW"/>
</dbReference>
<keyword evidence="3" id="KW-0862">Zinc</keyword>
<feature type="region of interest" description="Disordered" evidence="5">
    <location>
        <begin position="301"/>
        <end position="353"/>
    </location>
</feature>
<dbReference type="CDD" id="cd00202">
    <property type="entry name" value="ZnF_GATA"/>
    <property type="match status" value="1"/>
</dbReference>
<dbReference type="GO" id="GO:0043565">
    <property type="term" value="F:sequence-specific DNA binding"/>
    <property type="evidence" value="ECO:0007669"/>
    <property type="project" value="InterPro"/>
</dbReference>
<feature type="region of interest" description="Disordered" evidence="5">
    <location>
        <begin position="25"/>
        <end position="51"/>
    </location>
</feature>
<name>A0A9P8QDB5_WICPI</name>
<feature type="region of interest" description="Disordered" evidence="5">
    <location>
        <begin position="67"/>
        <end position="98"/>
    </location>
</feature>
<sequence>MSNYDQQTPSNVRYLTSNFNKTLNINNGQGATAGPDVPKSSNGDMSHGSSTSIKSLATYQHDETACTKQDHQYSLPPNSSSHMTPRHFSHQPTNSASAASVHPINTNYDGPNYQHTSTQMNPYSTLVTPTSSHFDPQYTVSSNYEKELRERRMSLQIPPYEHRQKKDSYDSQTSLSQLADIASTAFDERELPQPPQLIVEMNDTLHDFVKLHQIVHDINEDFQYHIRNSQDADPNTMMYIEGREHIGITEENFNKFIDKIPMAALVDSINITKKLQRFFRHWEQIRQLTEMRDLRIQEDNRRKEEDLRRKRVEEAEHQKFTKKHKSTSSKHSMSSSSSDGETPTSNSADSTFSQDLKGGVFNEDLSIKQDHTCQQCRSNDTPEWRRGPYGSRSLCNACGLFYGKLIKKFGFDQAAEIMLKRKKDGNGEDRRIPILD</sequence>
<evidence type="ECO:0000256" key="3">
    <source>
        <dbReference type="ARBA" id="ARBA00022833"/>
    </source>
</evidence>
<evidence type="ECO:0000313" key="8">
    <source>
        <dbReference type="Proteomes" id="UP000774326"/>
    </source>
</evidence>
<feature type="compositionally biased region" description="Basic and acidic residues" evidence="5">
    <location>
        <begin position="301"/>
        <end position="319"/>
    </location>
</feature>
<dbReference type="EMBL" id="JAEUBG010000861">
    <property type="protein sequence ID" value="KAH3687354.1"/>
    <property type="molecule type" value="Genomic_DNA"/>
</dbReference>
<dbReference type="GO" id="GO:0006355">
    <property type="term" value="P:regulation of DNA-templated transcription"/>
    <property type="evidence" value="ECO:0007669"/>
    <property type="project" value="InterPro"/>
</dbReference>
<comment type="caution">
    <text evidence="7">The sequence shown here is derived from an EMBL/GenBank/DDBJ whole genome shotgun (WGS) entry which is preliminary data.</text>
</comment>
<keyword evidence="2 4" id="KW-0863">Zinc-finger</keyword>
<gene>
    <name evidence="7" type="ORF">WICPIJ_001631</name>
</gene>
<dbReference type="SMART" id="SM00401">
    <property type="entry name" value="ZnF_GATA"/>
    <property type="match status" value="1"/>
</dbReference>
<dbReference type="Gene3D" id="3.30.50.10">
    <property type="entry name" value="Erythroid Transcription Factor GATA-1, subunit A"/>
    <property type="match status" value="1"/>
</dbReference>
<evidence type="ECO:0000256" key="4">
    <source>
        <dbReference type="PROSITE-ProRule" id="PRU00094"/>
    </source>
</evidence>
<reference evidence="7" key="1">
    <citation type="journal article" date="2021" name="Open Biol.">
        <title>Shared evolutionary footprints suggest mitochondrial oxidative damage underlies multiple complex I losses in fungi.</title>
        <authorList>
            <person name="Schikora-Tamarit M.A."/>
            <person name="Marcet-Houben M."/>
            <person name="Nosek J."/>
            <person name="Gabaldon T."/>
        </authorList>
    </citation>
    <scope>NUCLEOTIDE SEQUENCE</scope>
    <source>
        <strain evidence="7">CBS2887</strain>
    </source>
</reference>
<keyword evidence="8" id="KW-1185">Reference proteome</keyword>
<dbReference type="PROSITE" id="PS50114">
    <property type="entry name" value="GATA_ZN_FINGER_2"/>
    <property type="match status" value="1"/>
</dbReference>
<evidence type="ECO:0000256" key="2">
    <source>
        <dbReference type="ARBA" id="ARBA00022771"/>
    </source>
</evidence>
<reference evidence="7" key="2">
    <citation type="submission" date="2021-01" db="EMBL/GenBank/DDBJ databases">
        <authorList>
            <person name="Schikora-Tamarit M.A."/>
        </authorList>
    </citation>
    <scope>NUCLEOTIDE SEQUENCE</scope>
    <source>
        <strain evidence="7">CBS2887</strain>
    </source>
</reference>
<dbReference type="InterPro" id="IPR051140">
    <property type="entry name" value="GATA_TF"/>
</dbReference>
<feature type="compositionally biased region" description="Low complexity" evidence="5">
    <location>
        <begin position="329"/>
        <end position="338"/>
    </location>
</feature>
<dbReference type="AlphaFoldDB" id="A0A9P8QDB5"/>
<keyword evidence="1" id="KW-0479">Metal-binding</keyword>
<dbReference type="Proteomes" id="UP000774326">
    <property type="component" value="Unassembled WGS sequence"/>
</dbReference>
<feature type="domain" description="GATA-type" evidence="6">
    <location>
        <begin position="367"/>
        <end position="402"/>
    </location>
</feature>
<evidence type="ECO:0000313" key="7">
    <source>
        <dbReference type="EMBL" id="KAH3687354.1"/>
    </source>
</evidence>
<accession>A0A9P8QDB5</accession>
<dbReference type="Pfam" id="PF00320">
    <property type="entry name" value="GATA"/>
    <property type="match status" value="1"/>
</dbReference>
<protein>
    <recommendedName>
        <fullName evidence="6">GATA-type domain-containing protein</fullName>
    </recommendedName>
</protein>